<protein>
    <submittedName>
        <fullName evidence="3">Uncharacterized protein</fullName>
    </submittedName>
</protein>
<keyword evidence="1" id="KW-0175">Coiled coil</keyword>
<comment type="caution">
    <text evidence="3">The sequence shown here is derived from an EMBL/GenBank/DDBJ whole genome shotgun (WGS) entry which is preliminary data.</text>
</comment>
<name>A0A835S7N4_CHLIN</name>
<feature type="coiled-coil region" evidence="1">
    <location>
        <begin position="55"/>
        <end position="82"/>
    </location>
</feature>
<dbReference type="OrthoDB" id="551027at2759"/>
<evidence type="ECO:0000256" key="1">
    <source>
        <dbReference type="SAM" id="Coils"/>
    </source>
</evidence>
<evidence type="ECO:0000313" key="4">
    <source>
        <dbReference type="Proteomes" id="UP000650467"/>
    </source>
</evidence>
<dbReference type="Proteomes" id="UP000650467">
    <property type="component" value="Unassembled WGS sequence"/>
</dbReference>
<keyword evidence="4" id="KW-1185">Reference proteome</keyword>
<feature type="region of interest" description="Disordered" evidence="2">
    <location>
        <begin position="253"/>
        <end position="317"/>
    </location>
</feature>
<feature type="compositionally biased region" description="Acidic residues" evidence="2">
    <location>
        <begin position="168"/>
        <end position="178"/>
    </location>
</feature>
<evidence type="ECO:0000256" key="2">
    <source>
        <dbReference type="SAM" id="MobiDB-lite"/>
    </source>
</evidence>
<feature type="region of interest" description="Disordered" evidence="2">
    <location>
        <begin position="165"/>
        <end position="230"/>
    </location>
</feature>
<gene>
    <name evidence="3" type="ORF">HXX76_016171</name>
</gene>
<dbReference type="EMBL" id="JAEHOC010000133">
    <property type="protein sequence ID" value="KAG2422257.1"/>
    <property type="molecule type" value="Genomic_DNA"/>
</dbReference>
<evidence type="ECO:0000313" key="3">
    <source>
        <dbReference type="EMBL" id="KAG2422257.1"/>
    </source>
</evidence>
<accession>A0A835S7N4</accession>
<organism evidence="3 4">
    <name type="scientific">Chlamydomonas incerta</name>
    <dbReference type="NCBI Taxonomy" id="51695"/>
    <lineage>
        <taxon>Eukaryota</taxon>
        <taxon>Viridiplantae</taxon>
        <taxon>Chlorophyta</taxon>
        <taxon>core chlorophytes</taxon>
        <taxon>Chlorophyceae</taxon>
        <taxon>CS clade</taxon>
        <taxon>Chlamydomonadales</taxon>
        <taxon>Chlamydomonadaceae</taxon>
        <taxon>Chlamydomonas</taxon>
    </lineage>
</organism>
<dbReference type="AlphaFoldDB" id="A0A835S7N4"/>
<sequence length="317" mass="31800">MTAALRALAQSKFLAELLRDVCRRVGAARLQDSGSQTSLDVSRLLVLSEDNEGAAAGLQQALAASQRQQSALQSELRAAQEAIQLMVPRIHELQQRNSRLYEALGRAHSSLEAAAAQVGSAAAAGGAKALGSPRNDAVSSAHLPAASLSQLAAGLQDAMADVRRTMAEEEEEEDDGVGEAELRGDGGLASPPLPGGASGGSSRRRDDAGVSPDQAFSPVSARRRSGTPSNACLSAAAAALVHAALQRAMGSAVSTPRGVTPRGGGCGTAAPAAALTPRSGTGKVAAGAAGTGAPVPPLPLAKALEGGVPPRSRPSPR</sequence>
<reference evidence="3" key="1">
    <citation type="journal article" date="2020" name="bioRxiv">
        <title>Comparative genomics of Chlamydomonas.</title>
        <authorList>
            <person name="Craig R.J."/>
            <person name="Hasan A.R."/>
            <person name="Ness R.W."/>
            <person name="Keightley P.D."/>
        </authorList>
    </citation>
    <scope>NUCLEOTIDE SEQUENCE</scope>
    <source>
        <strain evidence="3">SAG 7.73</strain>
    </source>
</reference>
<proteinExistence type="predicted"/>
<feature type="compositionally biased region" description="Low complexity" evidence="2">
    <location>
        <begin position="268"/>
        <end position="293"/>
    </location>
</feature>